<reference evidence="1 2" key="1">
    <citation type="journal article" date="2009" name="J. Bacteriol.">
        <title>Genome sequence of Azotobacter vinelandii, an obligate aerobe specialized to support diverse anaerobic metabolic processes.</title>
        <authorList>
            <person name="Setubal J.C."/>
            <person name="dos Santos P."/>
            <person name="Goldman B.S."/>
            <person name="Ertesvag H."/>
            <person name="Espin G."/>
            <person name="Rubio L.M."/>
            <person name="Valla S."/>
            <person name="Almeida N.F."/>
            <person name="Balasubramanian D."/>
            <person name="Cromes L."/>
            <person name="Curatti L."/>
            <person name="Du Z."/>
            <person name="Godsy E."/>
            <person name="Goodner B."/>
            <person name="Hellner-Burris K."/>
            <person name="Hernandez J.A."/>
            <person name="Houmiel K."/>
            <person name="Imperial J."/>
            <person name="Kennedy C."/>
            <person name="Larson T.J."/>
            <person name="Latreille P."/>
            <person name="Ligon L.S."/>
            <person name="Lu J."/>
            <person name="Maerk M."/>
            <person name="Miller N.M."/>
            <person name="Norton S."/>
            <person name="O'Carroll I.P."/>
            <person name="Paulsen I."/>
            <person name="Raulfs E.C."/>
            <person name="Roemer R."/>
            <person name="Rosser J."/>
            <person name="Segura D."/>
            <person name="Slater S."/>
            <person name="Stricklin S.L."/>
            <person name="Studholme D.J."/>
            <person name="Sun J."/>
            <person name="Viana C.J."/>
            <person name="Wallin E."/>
            <person name="Wang B."/>
            <person name="Wheeler C."/>
            <person name="Zhu H."/>
            <person name="Dean D.R."/>
            <person name="Dixon R."/>
            <person name="Wood D."/>
        </authorList>
    </citation>
    <scope>NUCLEOTIDE SEQUENCE [LARGE SCALE GENOMIC DNA]</scope>
    <source>
        <strain evidence="2">DJ / ATCC BAA-1303</strain>
    </source>
</reference>
<organism evidence="1 2">
    <name type="scientific">Azotobacter vinelandii (strain DJ / ATCC BAA-1303)</name>
    <dbReference type="NCBI Taxonomy" id="322710"/>
    <lineage>
        <taxon>Bacteria</taxon>
        <taxon>Pseudomonadati</taxon>
        <taxon>Pseudomonadota</taxon>
        <taxon>Gammaproteobacteria</taxon>
        <taxon>Pseudomonadales</taxon>
        <taxon>Pseudomonadaceae</taxon>
        <taxon>Azotobacter</taxon>
    </lineage>
</organism>
<name>C1DED2_AZOVD</name>
<dbReference type="STRING" id="322710.Avin_19050"/>
<dbReference type="EMBL" id="CP001157">
    <property type="protein sequence ID" value="ACO78117.1"/>
    <property type="molecule type" value="Genomic_DNA"/>
</dbReference>
<dbReference type="EnsemblBacteria" id="ACO78117">
    <property type="protein sequence ID" value="ACO78117"/>
    <property type="gene ID" value="Avin_19050"/>
</dbReference>
<evidence type="ECO:0000313" key="1">
    <source>
        <dbReference type="EMBL" id="ACO78117.1"/>
    </source>
</evidence>
<accession>C1DED2</accession>
<dbReference type="KEGG" id="avn:Avin_19050"/>
<keyword evidence="2" id="KW-1185">Reference proteome</keyword>
<protein>
    <submittedName>
        <fullName evidence="1">Uncharacterized protein</fullName>
    </submittedName>
</protein>
<dbReference type="Proteomes" id="UP000002424">
    <property type="component" value="Chromosome"/>
</dbReference>
<dbReference type="AlphaFoldDB" id="C1DED2"/>
<sequence>MVGVSLEWGGILAMLYCKLIASGKIFGCLGTYSGKPEKTVCRIPETAL</sequence>
<gene>
    <name evidence="1" type="ordered locus">Avin_19050</name>
</gene>
<proteinExistence type="predicted"/>
<evidence type="ECO:0000313" key="2">
    <source>
        <dbReference type="Proteomes" id="UP000002424"/>
    </source>
</evidence>
<dbReference type="HOGENOM" id="CLU_3148989_0_0_6"/>